<name>A0A9N9C5F7_9GLOM</name>
<accession>A0A9N9C5F7</accession>
<protein>
    <submittedName>
        <fullName evidence="1">10692_t:CDS:1</fullName>
    </submittedName>
</protein>
<reference evidence="1" key="1">
    <citation type="submission" date="2021-06" db="EMBL/GenBank/DDBJ databases">
        <authorList>
            <person name="Kallberg Y."/>
            <person name="Tangrot J."/>
            <person name="Rosling A."/>
        </authorList>
    </citation>
    <scope>NUCLEOTIDE SEQUENCE</scope>
    <source>
        <strain evidence="1">MA453B</strain>
    </source>
</reference>
<keyword evidence="2" id="KW-1185">Reference proteome</keyword>
<gene>
    <name evidence="1" type="ORF">DERYTH_LOCUS7052</name>
</gene>
<dbReference type="AlphaFoldDB" id="A0A9N9C5F7"/>
<proteinExistence type="predicted"/>
<organism evidence="1 2">
    <name type="scientific">Dentiscutata erythropus</name>
    <dbReference type="NCBI Taxonomy" id="1348616"/>
    <lineage>
        <taxon>Eukaryota</taxon>
        <taxon>Fungi</taxon>
        <taxon>Fungi incertae sedis</taxon>
        <taxon>Mucoromycota</taxon>
        <taxon>Glomeromycotina</taxon>
        <taxon>Glomeromycetes</taxon>
        <taxon>Diversisporales</taxon>
        <taxon>Gigasporaceae</taxon>
        <taxon>Dentiscutata</taxon>
    </lineage>
</organism>
<comment type="caution">
    <text evidence="1">The sequence shown here is derived from an EMBL/GenBank/DDBJ whole genome shotgun (WGS) entry which is preliminary data.</text>
</comment>
<evidence type="ECO:0000313" key="1">
    <source>
        <dbReference type="EMBL" id="CAG8588665.1"/>
    </source>
</evidence>
<dbReference type="EMBL" id="CAJVPY010003327">
    <property type="protein sequence ID" value="CAG8588665.1"/>
    <property type="molecule type" value="Genomic_DNA"/>
</dbReference>
<evidence type="ECO:0000313" key="2">
    <source>
        <dbReference type="Proteomes" id="UP000789405"/>
    </source>
</evidence>
<dbReference type="Proteomes" id="UP000789405">
    <property type="component" value="Unassembled WGS sequence"/>
</dbReference>
<sequence>MSKCPIHAISICSIANSELAQGNTFDSNSYGRPFIQRVRTDFQDEFNRQLQLASTTWIITRKNGASINYLEYLIRAAIPRFTGHLSYTPTSTTWIINSNLNFHKKLD</sequence>